<gene>
    <name evidence="3" type="ORF">LtaPh_2115600</name>
</gene>
<feature type="compositionally biased region" description="Polar residues" evidence="1">
    <location>
        <begin position="957"/>
        <end position="968"/>
    </location>
</feature>
<reference evidence="3" key="1">
    <citation type="submission" date="2019-11" db="EMBL/GenBank/DDBJ databases">
        <title>Leishmania tarentolae CDS.</title>
        <authorList>
            <person name="Goto Y."/>
            <person name="Yamagishi J."/>
        </authorList>
    </citation>
    <scope>NUCLEOTIDE SEQUENCE [LARGE SCALE GENOMIC DNA]</scope>
    <source>
        <strain evidence="3">Parrot Tar II</strain>
    </source>
</reference>
<feature type="compositionally biased region" description="Polar residues" evidence="1">
    <location>
        <begin position="576"/>
        <end position="587"/>
    </location>
</feature>
<dbReference type="VEuPathDB" id="TriTrypDB:LtaPh_2115600"/>
<protein>
    <submittedName>
        <fullName evidence="3">Uncharacterized protein</fullName>
    </submittedName>
</protein>
<keyword evidence="2" id="KW-0812">Transmembrane</keyword>
<name>A0A640KL24_LEITA</name>
<dbReference type="EMBL" id="BLBS01000028">
    <property type="protein sequence ID" value="GET88397.1"/>
    <property type="molecule type" value="Genomic_DNA"/>
</dbReference>
<feature type="region of interest" description="Disordered" evidence="1">
    <location>
        <begin position="570"/>
        <end position="603"/>
    </location>
</feature>
<feature type="transmembrane region" description="Helical" evidence="2">
    <location>
        <begin position="79"/>
        <end position="101"/>
    </location>
</feature>
<evidence type="ECO:0000313" key="3">
    <source>
        <dbReference type="EMBL" id="GET88397.1"/>
    </source>
</evidence>
<evidence type="ECO:0000256" key="1">
    <source>
        <dbReference type="SAM" id="MobiDB-lite"/>
    </source>
</evidence>
<keyword evidence="4" id="KW-1185">Reference proteome</keyword>
<accession>A0A640KL24</accession>
<dbReference type="Proteomes" id="UP000419144">
    <property type="component" value="Unassembled WGS sequence"/>
</dbReference>
<feature type="compositionally biased region" description="Low complexity" evidence="1">
    <location>
        <begin position="764"/>
        <end position="774"/>
    </location>
</feature>
<organism evidence="3 4">
    <name type="scientific">Leishmania tarentolae</name>
    <name type="common">Sauroleishmania tarentolae</name>
    <dbReference type="NCBI Taxonomy" id="5689"/>
    <lineage>
        <taxon>Eukaryota</taxon>
        <taxon>Discoba</taxon>
        <taxon>Euglenozoa</taxon>
        <taxon>Kinetoplastea</taxon>
        <taxon>Metakinetoplastina</taxon>
        <taxon>Trypanosomatida</taxon>
        <taxon>Trypanosomatidae</taxon>
        <taxon>Leishmaniinae</taxon>
        <taxon>Leishmania</taxon>
        <taxon>lizard Leishmania</taxon>
    </lineage>
</organism>
<dbReference type="AlphaFoldDB" id="A0A640KL24"/>
<dbReference type="OrthoDB" id="273705at2759"/>
<evidence type="ECO:0000313" key="4">
    <source>
        <dbReference type="Proteomes" id="UP000419144"/>
    </source>
</evidence>
<sequence length="1046" mass="111690">MDDSVEKQEEGRCLNAMERPVSVKVPLPNLLDTKMEALRLNPSFFVTCFSTLLTAVLLGACFIIVGVPPLFIAVRRGRCIYVAVMIPLLTVIGTVLSYYVMQHPQRMLNAALAQVVEEVQHHAIYLRTAVDYVETELETRQATLGVAEKDEPVCARSLLVTPEESALQRFSRISVPGGAATRLPATLPTVSGRGLLHGIDQLQEDQDMVVATVHVGKEWQWLMGLLGKLNLRSLTGQTNTFSHHQDTAVRALVMSVARVERMILSLYFSSFVLNPANAAAPCPLSDLTVSTGIAGCSSGFGNDVGGNSGSAHGRTAASMRQPSAPIMKSVKLHPSHTPGHGLRGSFGENAFTHLRERLNESRDHAESSGAGEELTSQLTSLNMKDFSFERVKVPQFRALLSGRTGSREHQKVEAHEPEGPSAFKVAAPASAPVKRVLHLDTDAQLTDEKAEMPDDTSVTVHSFANTNKADDAGGQDGCSGDSPPRAVIDGCCSAGAAPSSSPAHATTACVQNSSIPAADKAAEKAFVGVQTGERGAVLSQGLSISAQHPARELSSGRRSTLSVMGSCTAAPHTDENGTGPSPMSSAVSKPRLVRPTRSRQPRSTVAAYPALTLHRGARFMGDDSDVFVTVLIHVEKGNSVCGSRLYAARAHTRYNTAANKHYFFNEPDSSVARSCGFNPFTVFYVSKHKGQRERLTIFEQNLLEFVYCCPEEQSEMDSVSHPCPTDGPSPAVGSPGHSSGDTVAAAGTTQEGSSTASFVHETASPPSSTPHHPSSMVLAEQHMDSFIVAMQVLKDRPMRLAFLPVALAPAKPRDTSLTHKYGTVQPFKTAHAMDLMTHSKELRPTGGGSISNTPSISEMMMPASCRPRSDSLPASGVSGAEVSTREALLRAPSPATLPVLECVIDGVLCILTEIEITVCSSLKRPSKVLLIGVSLEDVSEKGSECGVRSMGEDTEVSENSRGGNTGSRNLEDTGEKQPNDLRSPPRQQANNDAEVIQQGIQSSMVTPRGQSLLRDVGSRSLASLSAHEKGAACTLGREFREVIYLA</sequence>
<feature type="region of interest" description="Disordered" evidence="1">
    <location>
        <begin position="717"/>
        <end position="774"/>
    </location>
</feature>
<evidence type="ECO:0000256" key="2">
    <source>
        <dbReference type="SAM" id="Phobius"/>
    </source>
</evidence>
<feature type="region of interest" description="Disordered" evidence="1">
    <location>
        <begin position="942"/>
        <end position="989"/>
    </location>
</feature>
<proteinExistence type="predicted"/>
<feature type="compositionally biased region" description="Polar residues" evidence="1">
    <location>
        <begin position="736"/>
        <end position="757"/>
    </location>
</feature>
<feature type="transmembrane region" description="Helical" evidence="2">
    <location>
        <begin position="44"/>
        <end position="67"/>
    </location>
</feature>
<feature type="compositionally biased region" description="Basic and acidic residues" evidence="1">
    <location>
        <begin position="969"/>
        <end position="979"/>
    </location>
</feature>
<keyword evidence="2" id="KW-1133">Transmembrane helix</keyword>
<keyword evidence="2" id="KW-0472">Membrane</keyword>
<feature type="compositionally biased region" description="Basic residues" evidence="1">
    <location>
        <begin position="591"/>
        <end position="600"/>
    </location>
</feature>
<comment type="caution">
    <text evidence="3">The sequence shown here is derived from an EMBL/GenBank/DDBJ whole genome shotgun (WGS) entry which is preliminary data.</text>
</comment>